<protein>
    <submittedName>
        <fullName evidence="1">Uncharacterized protein</fullName>
    </submittedName>
</protein>
<dbReference type="AlphaFoldDB" id="A0A9E7FCU6"/>
<name>A0A9E7FCU6_9LILI</name>
<keyword evidence="2" id="KW-1185">Reference proteome</keyword>
<gene>
    <name evidence="1" type="ORF">MUK42_32530</name>
</gene>
<reference evidence="1" key="1">
    <citation type="submission" date="2022-05" db="EMBL/GenBank/DDBJ databases">
        <title>The Musa troglodytarum L. genome provides insights into the mechanism of non-climacteric behaviour and enrichment of carotenoids.</title>
        <authorList>
            <person name="Wang J."/>
        </authorList>
    </citation>
    <scope>NUCLEOTIDE SEQUENCE</scope>
    <source>
        <tissue evidence="1">Leaf</tissue>
    </source>
</reference>
<dbReference type="Proteomes" id="UP001055439">
    <property type="component" value="Chromosome 3"/>
</dbReference>
<organism evidence="1 2">
    <name type="scientific">Musa troglodytarum</name>
    <name type="common">fe'i banana</name>
    <dbReference type="NCBI Taxonomy" id="320322"/>
    <lineage>
        <taxon>Eukaryota</taxon>
        <taxon>Viridiplantae</taxon>
        <taxon>Streptophyta</taxon>
        <taxon>Embryophyta</taxon>
        <taxon>Tracheophyta</taxon>
        <taxon>Spermatophyta</taxon>
        <taxon>Magnoliopsida</taxon>
        <taxon>Liliopsida</taxon>
        <taxon>Zingiberales</taxon>
        <taxon>Musaceae</taxon>
        <taxon>Musa</taxon>
    </lineage>
</organism>
<evidence type="ECO:0000313" key="2">
    <source>
        <dbReference type="Proteomes" id="UP001055439"/>
    </source>
</evidence>
<sequence length="87" mass="10382">MALSRLLFTPRGPATHLILCHLWLKIDRKTDHQRTRSLLFFPPLEVDNNDICHLDESRKINKEMILDASLYKMVHMWLGKRWANPHH</sequence>
<accession>A0A9E7FCU6</accession>
<proteinExistence type="predicted"/>
<dbReference type="EMBL" id="CP097505">
    <property type="protein sequence ID" value="URD91503.1"/>
    <property type="molecule type" value="Genomic_DNA"/>
</dbReference>
<evidence type="ECO:0000313" key="1">
    <source>
        <dbReference type="EMBL" id="URD91503.1"/>
    </source>
</evidence>